<evidence type="ECO:0000256" key="1">
    <source>
        <dbReference type="ARBA" id="ARBA00009625"/>
    </source>
</evidence>
<dbReference type="NCBIfam" id="TIGR00750">
    <property type="entry name" value="lao"/>
    <property type="match status" value="1"/>
</dbReference>
<dbReference type="SUPFAM" id="SSF52540">
    <property type="entry name" value="P-loop containing nucleoside triphosphate hydrolases"/>
    <property type="match status" value="1"/>
</dbReference>
<dbReference type="InterPro" id="IPR027417">
    <property type="entry name" value="P-loop_NTPase"/>
</dbReference>
<dbReference type="GO" id="GO:0005737">
    <property type="term" value="C:cytoplasm"/>
    <property type="evidence" value="ECO:0007669"/>
    <property type="project" value="TreeGrafter"/>
</dbReference>
<proteinExistence type="inferred from homology"/>
<name>A0AAW1R583_9CHLO</name>
<dbReference type="Pfam" id="PF03308">
    <property type="entry name" value="MeaB"/>
    <property type="match status" value="1"/>
</dbReference>
<comment type="caution">
    <text evidence="2">The sequence shown here is derived from an EMBL/GenBank/DDBJ whole genome shotgun (WGS) entry which is preliminary data.</text>
</comment>
<gene>
    <name evidence="2" type="ORF">WJX72_002862</name>
</gene>
<protein>
    <submittedName>
        <fullName evidence="2">Uncharacterized protein</fullName>
    </submittedName>
</protein>
<dbReference type="GO" id="GO:0003924">
    <property type="term" value="F:GTPase activity"/>
    <property type="evidence" value="ECO:0007669"/>
    <property type="project" value="InterPro"/>
</dbReference>
<dbReference type="Gene3D" id="1.20.5.170">
    <property type="match status" value="1"/>
</dbReference>
<evidence type="ECO:0000313" key="2">
    <source>
        <dbReference type="EMBL" id="KAK9828931.1"/>
    </source>
</evidence>
<dbReference type="Gene3D" id="3.40.50.300">
    <property type="entry name" value="P-loop containing nucleotide triphosphate hydrolases"/>
    <property type="match status" value="1"/>
</dbReference>
<dbReference type="GO" id="GO:0005525">
    <property type="term" value="F:GTP binding"/>
    <property type="evidence" value="ECO:0007669"/>
    <property type="project" value="InterPro"/>
</dbReference>
<dbReference type="EMBL" id="JALJOR010000001">
    <property type="protein sequence ID" value="KAK9828931.1"/>
    <property type="molecule type" value="Genomic_DNA"/>
</dbReference>
<accession>A0AAW1R583</accession>
<reference evidence="2 3" key="1">
    <citation type="journal article" date="2024" name="Nat. Commun.">
        <title>Phylogenomics reveals the evolutionary origins of lichenization in chlorophyte algae.</title>
        <authorList>
            <person name="Puginier C."/>
            <person name="Libourel C."/>
            <person name="Otte J."/>
            <person name="Skaloud P."/>
            <person name="Haon M."/>
            <person name="Grisel S."/>
            <person name="Petersen M."/>
            <person name="Berrin J.G."/>
            <person name="Delaux P.M."/>
            <person name="Dal Grande F."/>
            <person name="Keller J."/>
        </authorList>
    </citation>
    <scope>NUCLEOTIDE SEQUENCE [LARGE SCALE GENOMIC DNA]</scope>
    <source>
        <strain evidence="2 3">SAG 2043</strain>
    </source>
</reference>
<keyword evidence="3" id="KW-1185">Reference proteome</keyword>
<dbReference type="PANTHER" id="PTHR23408:SF3">
    <property type="entry name" value="METHYLMALONIC ACIDURIA TYPE A PROTEIN, MITOCHONDRIAL"/>
    <property type="match status" value="1"/>
</dbReference>
<dbReference type="InterPro" id="IPR005129">
    <property type="entry name" value="GTPase_ArgK"/>
</dbReference>
<dbReference type="NCBIfam" id="NF006958">
    <property type="entry name" value="PRK09435.1"/>
    <property type="match status" value="1"/>
</dbReference>
<evidence type="ECO:0000313" key="3">
    <source>
        <dbReference type="Proteomes" id="UP001489004"/>
    </source>
</evidence>
<dbReference type="CDD" id="cd03114">
    <property type="entry name" value="MMAA-like"/>
    <property type="match status" value="1"/>
</dbReference>
<dbReference type="Gene3D" id="1.10.287.130">
    <property type="match status" value="1"/>
</dbReference>
<dbReference type="PANTHER" id="PTHR23408">
    <property type="entry name" value="METHYLMALONYL-COA MUTASE"/>
    <property type="match status" value="1"/>
</dbReference>
<comment type="similarity">
    <text evidence="1">Belongs to the SIMIBI class G3E GTPase family. ArgK/MeaB subfamily.</text>
</comment>
<dbReference type="Proteomes" id="UP001489004">
    <property type="component" value="Unassembled WGS sequence"/>
</dbReference>
<dbReference type="AlphaFoldDB" id="A0AAW1R583"/>
<organism evidence="2 3">
    <name type="scientific">[Myrmecia] bisecta</name>
    <dbReference type="NCBI Taxonomy" id="41462"/>
    <lineage>
        <taxon>Eukaryota</taxon>
        <taxon>Viridiplantae</taxon>
        <taxon>Chlorophyta</taxon>
        <taxon>core chlorophytes</taxon>
        <taxon>Trebouxiophyceae</taxon>
        <taxon>Trebouxiales</taxon>
        <taxon>Trebouxiaceae</taxon>
        <taxon>Myrmecia</taxon>
    </lineage>
</organism>
<sequence>MLQHIRPLTGYSITSLQRLWSAACVPCYCSHIPVSTPIPGHARSLCTNATSETHVAPSKLLAEYLRLLGTDKFIVDMAAGVRRGDRLALSRAITLCESSRPDHASQAARMLQLLTEQQKLQGMPDVPSMDSFRIAVSGPPGVGKSSLIETLGCALVEAGHKMAVLAIDPSSQHSGGAILGDKTRMPRLSADSRAYVRPTPTRGSLGGIARATADSILVCEAAGYKQVLIETVGVGQSETAVIDLVDCLLLVMPPVGGDDLQVIKKGIMEVADIVVVNKADGPTAIAAANAAAGIAGTLGMVRSQRQSWTPQVLACSAHDGTNMDKLVAMLQNYQTCLRQSGELAALRKHQRRRLVWIAMEEAVLDRLRADQMVQQTVNSLMPEVLAGRMAPRAAADVAAAAFKPAS</sequence>